<gene>
    <name evidence="1" type="ORF">COLSTE_00272</name>
</gene>
<dbReference type="EMBL" id="ABXJ01000014">
    <property type="protein sequence ID" value="EEA91504.1"/>
    <property type="molecule type" value="Genomic_DNA"/>
</dbReference>
<reference evidence="1 2" key="1">
    <citation type="submission" date="2008-10" db="EMBL/GenBank/DDBJ databases">
        <title>Draft genome sequence of Collinsella stercoris (DSM 13279).</title>
        <authorList>
            <person name="Sudarsanam P."/>
            <person name="Ley R."/>
            <person name="Guruge J."/>
            <person name="Turnbaugh P.J."/>
            <person name="Mahowald M."/>
            <person name="Liep D."/>
            <person name="Gordon J."/>
        </authorList>
    </citation>
    <scope>NUCLEOTIDE SEQUENCE [LARGE SCALE GENOMIC DNA]</scope>
    <source>
        <strain evidence="1 2">DSM 13279</strain>
    </source>
</reference>
<protein>
    <submittedName>
        <fullName evidence="1">Uncharacterized protein</fullName>
    </submittedName>
</protein>
<keyword evidence="2" id="KW-1185">Reference proteome</keyword>
<organism evidence="1 2">
    <name type="scientific">Collinsella stercoris DSM 13279</name>
    <dbReference type="NCBI Taxonomy" id="445975"/>
    <lineage>
        <taxon>Bacteria</taxon>
        <taxon>Bacillati</taxon>
        <taxon>Actinomycetota</taxon>
        <taxon>Coriobacteriia</taxon>
        <taxon>Coriobacteriales</taxon>
        <taxon>Coriobacteriaceae</taxon>
        <taxon>Collinsella</taxon>
    </lineage>
</organism>
<dbReference type="HOGENOM" id="CLU_3232226_0_0_11"/>
<reference evidence="1 2" key="2">
    <citation type="submission" date="2008-10" db="EMBL/GenBank/DDBJ databases">
        <authorList>
            <person name="Fulton L."/>
            <person name="Clifton S."/>
            <person name="Fulton B."/>
            <person name="Xu J."/>
            <person name="Minx P."/>
            <person name="Pepin K.H."/>
            <person name="Johnson M."/>
            <person name="Thiruvilangam P."/>
            <person name="Bhonagiri V."/>
            <person name="Nash W.E."/>
            <person name="Mardis E.R."/>
            <person name="Wilson R.K."/>
        </authorList>
    </citation>
    <scope>NUCLEOTIDE SEQUENCE [LARGE SCALE GENOMIC DNA]</scope>
    <source>
        <strain evidence="1 2">DSM 13279</strain>
    </source>
</reference>
<evidence type="ECO:0000313" key="1">
    <source>
        <dbReference type="EMBL" id="EEA91504.1"/>
    </source>
</evidence>
<name>B6G882_9ACTN</name>
<evidence type="ECO:0000313" key="2">
    <source>
        <dbReference type="Proteomes" id="UP000003560"/>
    </source>
</evidence>
<accession>B6G882</accession>
<sequence>MLRFFINEQASQTSPAKRTGECAYCVRAQTYGEVLNWYRTFNQ</sequence>
<dbReference type="Proteomes" id="UP000003560">
    <property type="component" value="Unassembled WGS sequence"/>
</dbReference>
<proteinExistence type="predicted"/>
<dbReference type="AlphaFoldDB" id="B6G882"/>
<comment type="caution">
    <text evidence="1">The sequence shown here is derived from an EMBL/GenBank/DDBJ whole genome shotgun (WGS) entry which is preliminary data.</text>
</comment>